<evidence type="ECO:0000313" key="3">
    <source>
        <dbReference type="EMBL" id="QQX75833.1"/>
    </source>
</evidence>
<name>A0ABX7DQK9_9FLAO</name>
<evidence type="ECO:0000313" key="4">
    <source>
        <dbReference type="Proteomes" id="UP000629420"/>
    </source>
</evidence>
<dbReference type="Proteomes" id="UP000629420">
    <property type="component" value="Chromosome"/>
</dbReference>
<proteinExistence type="predicted"/>
<keyword evidence="2" id="KW-1133">Transmembrane helix</keyword>
<keyword evidence="2" id="KW-0472">Membrane</keyword>
<dbReference type="RefSeq" id="WP_202335646.1">
    <property type="nucleotide sequence ID" value="NZ_CP068439.1"/>
</dbReference>
<reference evidence="3 4" key="1">
    <citation type="submission" date="2021-01" db="EMBL/GenBank/DDBJ databases">
        <title>Aequorivita sp. strain KX20305, a bacterium isolated from the sediment collected at a cold seep field in South China Sea.</title>
        <authorList>
            <person name="Zhang H."/>
            <person name="Li C."/>
        </authorList>
    </citation>
    <scope>NUCLEOTIDE SEQUENCE [LARGE SCALE GENOMIC DNA]</scope>
    <source>
        <strain evidence="3 4">KX20305</strain>
    </source>
</reference>
<evidence type="ECO:0008006" key="5">
    <source>
        <dbReference type="Google" id="ProtNLM"/>
    </source>
</evidence>
<organism evidence="3 4">
    <name type="scientific">Aequorivita iocasae</name>
    <dbReference type="NCBI Taxonomy" id="2803865"/>
    <lineage>
        <taxon>Bacteria</taxon>
        <taxon>Pseudomonadati</taxon>
        <taxon>Bacteroidota</taxon>
        <taxon>Flavobacteriia</taxon>
        <taxon>Flavobacteriales</taxon>
        <taxon>Flavobacteriaceae</taxon>
        <taxon>Aequorivita</taxon>
    </lineage>
</organism>
<feature type="transmembrane region" description="Helical" evidence="2">
    <location>
        <begin position="12"/>
        <end position="37"/>
    </location>
</feature>
<feature type="region of interest" description="Disordered" evidence="1">
    <location>
        <begin position="42"/>
        <end position="61"/>
    </location>
</feature>
<gene>
    <name evidence="3" type="ORF">JK629_10875</name>
</gene>
<keyword evidence="4" id="KW-1185">Reference proteome</keyword>
<accession>A0ABX7DQK9</accession>
<evidence type="ECO:0000256" key="2">
    <source>
        <dbReference type="SAM" id="Phobius"/>
    </source>
</evidence>
<evidence type="ECO:0000256" key="1">
    <source>
        <dbReference type="SAM" id="MobiDB-lite"/>
    </source>
</evidence>
<sequence length="61" mass="6829">MKIINSIPLVDFSGGVAATIISIVVCFALIAGLIFYVKRSKKRKNMVHNRKKKNDNPERKG</sequence>
<dbReference type="EMBL" id="CP068439">
    <property type="protein sequence ID" value="QQX75833.1"/>
    <property type="molecule type" value="Genomic_DNA"/>
</dbReference>
<keyword evidence="2" id="KW-0812">Transmembrane</keyword>
<feature type="compositionally biased region" description="Basic residues" evidence="1">
    <location>
        <begin position="42"/>
        <end position="53"/>
    </location>
</feature>
<protein>
    <recommendedName>
        <fullName evidence="5">LPXTG cell wall anchor domain-containing protein</fullName>
    </recommendedName>
</protein>